<feature type="compositionally biased region" description="Polar residues" evidence="1">
    <location>
        <begin position="1"/>
        <end position="27"/>
    </location>
</feature>
<dbReference type="EMBL" id="GG662853">
    <property type="protein sequence ID" value="EAR87534.2"/>
    <property type="molecule type" value="Genomic_DNA"/>
</dbReference>
<protein>
    <submittedName>
        <fullName evidence="4">Transmembrane protein, putative</fullName>
    </submittedName>
</protein>
<feature type="region of interest" description="Disordered" evidence="1">
    <location>
        <begin position="262"/>
        <end position="281"/>
    </location>
</feature>
<accession>I7MHH2</accession>
<dbReference type="InterPro" id="IPR045122">
    <property type="entry name" value="Csc1-like"/>
</dbReference>
<dbReference type="PANTHER" id="PTHR13018">
    <property type="entry name" value="PROBABLE MEMBRANE PROTEIN DUF221-RELATED"/>
    <property type="match status" value="1"/>
</dbReference>
<gene>
    <name evidence="4" type="ORF">TTHERM_00069410</name>
</gene>
<feature type="region of interest" description="Disordered" evidence="1">
    <location>
        <begin position="1"/>
        <end position="35"/>
    </location>
</feature>
<evidence type="ECO:0000313" key="5">
    <source>
        <dbReference type="Proteomes" id="UP000009168"/>
    </source>
</evidence>
<dbReference type="Proteomes" id="UP000009168">
    <property type="component" value="Unassembled WGS sequence"/>
</dbReference>
<evidence type="ECO:0000256" key="2">
    <source>
        <dbReference type="SAM" id="Phobius"/>
    </source>
</evidence>
<feature type="transmembrane region" description="Helical" evidence="2">
    <location>
        <begin position="1332"/>
        <end position="1350"/>
    </location>
</feature>
<dbReference type="GeneID" id="7829023"/>
<name>I7MHH2_TETTS</name>
<keyword evidence="5" id="KW-1185">Reference proteome</keyword>
<dbReference type="GO" id="GO:0005886">
    <property type="term" value="C:plasma membrane"/>
    <property type="evidence" value="ECO:0007669"/>
    <property type="project" value="TreeGrafter"/>
</dbReference>
<dbReference type="InParanoid" id="I7MHH2"/>
<dbReference type="KEGG" id="tet:TTHERM_00069410"/>
<evidence type="ECO:0000313" key="4">
    <source>
        <dbReference type="EMBL" id="EAR87534.2"/>
    </source>
</evidence>
<dbReference type="RefSeq" id="XP_001007779.2">
    <property type="nucleotide sequence ID" value="XM_001007779.2"/>
</dbReference>
<reference evidence="5" key="1">
    <citation type="journal article" date="2006" name="PLoS Biol.">
        <title>Macronuclear genome sequence of the ciliate Tetrahymena thermophila, a model eukaryote.</title>
        <authorList>
            <person name="Eisen J.A."/>
            <person name="Coyne R.S."/>
            <person name="Wu M."/>
            <person name="Wu D."/>
            <person name="Thiagarajan M."/>
            <person name="Wortman J.R."/>
            <person name="Badger J.H."/>
            <person name="Ren Q."/>
            <person name="Amedeo P."/>
            <person name="Jones K.M."/>
            <person name="Tallon L.J."/>
            <person name="Delcher A.L."/>
            <person name="Salzberg S.L."/>
            <person name="Silva J.C."/>
            <person name="Haas B.J."/>
            <person name="Majoros W.H."/>
            <person name="Farzad M."/>
            <person name="Carlton J.M."/>
            <person name="Smith R.K. Jr."/>
            <person name="Garg J."/>
            <person name="Pearlman R.E."/>
            <person name="Karrer K.M."/>
            <person name="Sun L."/>
            <person name="Manning G."/>
            <person name="Elde N.C."/>
            <person name="Turkewitz A.P."/>
            <person name="Asai D.J."/>
            <person name="Wilkes D.E."/>
            <person name="Wang Y."/>
            <person name="Cai H."/>
            <person name="Collins K."/>
            <person name="Stewart B.A."/>
            <person name="Lee S.R."/>
            <person name="Wilamowska K."/>
            <person name="Weinberg Z."/>
            <person name="Ruzzo W.L."/>
            <person name="Wloga D."/>
            <person name="Gaertig J."/>
            <person name="Frankel J."/>
            <person name="Tsao C.-C."/>
            <person name="Gorovsky M.A."/>
            <person name="Keeling P.J."/>
            <person name="Waller R.F."/>
            <person name="Patron N.J."/>
            <person name="Cherry J.M."/>
            <person name="Stover N.A."/>
            <person name="Krieger C.J."/>
            <person name="del Toro C."/>
            <person name="Ryder H.F."/>
            <person name="Williamson S.C."/>
            <person name="Barbeau R.A."/>
            <person name="Hamilton E.P."/>
            <person name="Orias E."/>
        </authorList>
    </citation>
    <scope>NUCLEOTIDE SEQUENCE [LARGE SCALE GENOMIC DNA]</scope>
    <source>
        <strain evidence="5">SB210</strain>
    </source>
</reference>
<keyword evidence="2" id="KW-0472">Membrane</keyword>
<keyword evidence="2 4" id="KW-0812">Transmembrane</keyword>
<dbReference type="Pfam" id="PF14703">
    <property type="entry name" value="PHM7_cyt"/>
    <property type="match status" value="1"/>
</dbReference>
<feature type="domain" description="CSC1/OSCA1-like cytosolic" evidence="3">
    <location>
        <begin position="871"/>
        <end position="1047"/>
    </location>
</feature>
<dbReference type="InterPro" id="IPR027815">
    <property type="entry name" value="CSC1/OSCA1-like_cyt"/>
</dbReference>
<dbReference type="PANTHER" id="PTHR13018:SF83">
    <property type="entry name" value="RRM DOMAIN-CONTAINING PROTEIN"/>
    <property type="match status" value="1"/>
</dbReference>
<organism evidence="4 5">
    <name type="scientific">Tetrahymena thermophila (strain SB210)</name>
    <dbReference type="NCBI Taxonomy" id="312017"/>
    <lineage>
        <taxon>Eukaryota</taxon>
        <taxon>Sar</taxon>
        <taxon>Alveolata</taxon>
        <taxon>Ciliophora</taxon>
        <taxon>Intramacronucleata</taxon>
        <taxon>Oligohymenophorea</taxon>
        <taxon>Hymenostomatida</taxon>
        <taxon>Tetrahymenina</taxon>
        <taxon>Tetrahymenidae</taxon>
        <taxon>Tetrahymena</taxon>
    </lineage>
</organism>
<evidence type="ECO:0000256" key="1">
    <source>
        <dbReference type="SAM" id="MobiDB-lite"/>
    </source>
</evidence>
<dbReference type="eggNOG" id="ENOG502SKQY">
    <property type="taxonomic scope" value="Eukaryota"/>
</dbReference>
<feature type="transmembrane region" description="Helical" evidence="2">
    <location>
        <begin position="748"/>
        <end position="770"/>
    </location>
</feature>
<feature type="transmembrane region" description="Helical" evidence="2">
    <location>
        <begin position="1107"/>
        <end position="1128"/>
    </location>
</feature>
<feature type="transmembrane region" description="Helical" evidence="2">
    <location>
        <begin position="1057"/>
        <end position="1082"/>
    </location>
</feature>
<sequence>MNQENSIGFNNQNKRNSQNSIKQTSSKKLQDLNDKSFQNSKKNVIIKDSELNNYTSFKQNAQLIIQEELKQLDHLATQETYEQRGLEQQYTSDNAGLNFNSTDFTNYLNSPNQNGHQQSVKSTYRNQNVFSNTGTLYGNNQSLPQANLQLFNTQQIANAQYSSFNQPGGLRLSTLNRMNNRQSQVYDGTFYNSNLNSQLNVNQSQLSSVVNSPQNQVNQLISLNNQLQNQSQNQIISQSPQNMIQQMASQNRIQNEQNLQNSFQLQKQQSQQSQQQQQSLSNLLDQQKQQQIIHQKQNSLSNLQLAFIGMQGNNAQHSHQQSIQSTLQTSAQQGQLISPTQKLSFGPIDLQQNNQNLVGQHDFKQSFNIQEGNTNEKQQQAQIIQNLGNKNLTGQNQQLKILNSILGNKENQIKLQKDNSQIRTAKDQQVNEELESRKEDSFNLNFQPSQIIKLPKAQQHQDSHFINQQDLEELNKQKQQQDILRSQDIALKLIQTEQDQNDDNQNNDKVNDNLILNFESSIHSNAFDDEQQQSNQNIVSLDIQQKKNFPHKIDTSLQIKKTQFQARFSVDSPIFKNVQKKAIQPTHFQKYQDLNTSKQQEQNFSKQAELNCSTLRNSKHYQPFLNAPLQDEVNQNKVNIYRKATEEQEDDEYSIVKSEMNQQQKDEAMLLFLEQITYKKQDQKKYNPIQIPPDWVFAKRHAMSRATARPAKEPKEFCRCCGYVIERKPLPFSIDPQQLNFLGSGYPLFYNFIIYCIFMLFTLFMISGGYNLFTNYLGNYCIADEQELDSTFKKRMEVLGYKLEEEETICHKNIFHTFSLANKKDRPELLKIQSYLNLFVNITIMVILMFFRRNQRQIDMEIDASLSTPQDYTIMVKNIPIGLQDIDYKKELTTIFNFHSVPGKVLEVATINLIYDISDLINKENELAKTVKEKQQFLSKHGGFEQCDKHELHEIDEHIEKIEEEIEHLEASIKSDPHKFAGVAFVSFSSEQMKKDCLKENVSGYWEQLQIWWNKGMKSRPSEKDLMWGKHKLLIEEAPEPDDIDWEFIHIPTKNKIFWRFFCFLIKLSFMSLSFVAISAIAKFQSHLIEHSYEEIQHGNIESSTFAFIKSLSFIISAIIVLFNKFVLAEVFHHIADSERWSTKTKLNISFADSLSLGLFLNSAIITYVVEILYYKNYYGPGGFIYTESWVFLWNAILPPLVWIINPYQIYKENKRKKQLQLAKQKMCFLTQQEANELMEEYPYIQGKRYADIMKTMWFTFLYAPCIPLGNFFSMFNLVIYYYIDKYNILRNSTVKENLSKEVSLQMTENLEYITVFFALGNFTFSIHLFNTVEWASIIMLVLGLIYAILPMQDLNQYLFHIEDLDEEITYQQAKFSFKTNYDLLNPITKRDSLNRLVKFKKGIQRVNEINKLKNIKIK</sequence>
<proteinExistence type="predicted"/>
<feature type="transmembrane region" description="Helical" evidence="2">
    <location>
        <begin position="1190"/>
        <end position="1211"/>
    </location>
</feature>
<feature type="transmembrane region" description="Helical" evidence="2">
    <location>
        <begin position="1149"/>
        <end position="1170"/>
    </location>
</feature>
<evidence type="ECO:0000259" key="3">
    <source>
        <dbReference type="Pfam" id="PF14703"/>
    </source>
</evidence>
<dbReference type="OrthoDB" id="287720at2759"/>
<feature type="transmembrane region" description="Helical" evidence="2">
    <location>
        <begin position="1258"/>
        <end position="1284"/>
    </location>
</feature>
<keyword evidence="2" id="KW-1133">Transmembrane helix</keyword>
<dbReference type="STRING" id="312017.I7MHH2"/>
<dbReference type="GO" id="GO:0005227">
    <property type="term" value="F:calcium-activated cation channel activity"/>
    <property type="evidence" value="ECO:0007669"/>
    <property type="project" value="InterPro"/>
</dbReference>